<dbReference type="Gene3D" id="3.80.10.10">
    <property type="entry name" value="Ribonuclease Inhibitor"/>
    <property type="match status" value="2"/>
</dbReference>
<keyword evidence="2" id="KW-0677">Repeat</keyword>
<dbReference type="Proteomes" id="UP001347796">
    <property type="component" value="Unassembled WGS sequence"/>
</dbReference>
<name>A0AAN8JV55_PATCE</name>
<dbReference type="GO" id="GO:0005737">
    <property type="term" value="C:cytoplasm"/>
    <property type="evidence" value="ECO:0007669"/>
    <property type="project" value="TreeGrafter"/>
</dbReference>
<dbReference type="InterPro" id="IPR001611">
    <property type="entry name" value="Leu-rich_rpt"/>
</dbReference>
<dbReference type="SMART" id="SM00369">
    <property type="entry name" value="LRR_TYP"/>
    <property type="match status" value="4"/>
</dbReference>
<dbReference type="Pfam" id="PF13855">
    <property type="entry name" value="LRR_8"/>
    <property type="match status" value="1"/>
</dbReference>
<dbReference type="PANTHER" id="PTHR48051">
    <property type="match status" value="1"/>
</dbReference>
<comment type="caution">
    <text evidence="4">The sequence shown here is derived from an EMBL/GenBank/DDBJ whole genome shotgun (WGS) entry which is preliminary data.</text>
</comment>
<dbReference type="Pfam" id="PF23598">
    <property type="entry name" value="LRR_14"/>
    <property type="match status" value="1"/>
</dbReference>
<proteinExistence type="predicted"/>
<keyword evidence="5" id="KW-1185">Reference proteome</keyword>
<dbReference type="EMBL" id="JAZGQO010000007">
    <property type="protein sequence ID" value="KAK6183426.1"/>
    <property type="molecule type" value="Genomic_DNA"/>
</dbReference>
<dbReference type="SUPFAM" id="SSF52058">
    <property type="entry name" value="L domain-like"/>
    <property type="match status" value="1"/>
</dbReference>
<sequence>MFSAILERIRALFRRPQNDNVDFEEEYGGRGYFLHLSKGESDCEDYVVFRDSKGNMFDCRSCKSKRVPCGSLSACNASGYRQCLSCGSDSCFLVRNEPVCWKIKDRMYSSETLTLILNSVAVPQKLKKFMIPHDGVLPIFPSVVGRFPNLSTLILRGNKIEELPNCFSDLKHLTLLDLSDNKLKSIPQTLLFLRLERLILKYNKIKIISVDVLEMIYLVELNVEGNPLTSPDPSICSKGVDGIFKYLRQVSGMMPQTGAQSNAFMTVNVKKDVTETIEFHPRIIAQNEYDCILSSRFFPETLQELCIRSVKCPAIPLSISRCVNLKMADFHDNCIATIPREIVHLQKLEILNLSNNSITIIAPYVGFLRFLKRLDLASNHMTQLPLSLLNLTHLEDLDVSGNNMTSPSMEVCSSGISAILTELRRLRARRTNVCAVATPYYEERNTSLKTLCVHTLLKYKISLPKQMDLAPPFLKRHMVQEVDKRSVLKMLSCNVCRKIFSSEIYFKMHECHTRYDMDFVLGILNTSS</sequence>
<dbReference type="PANTHER" id="PTHR48051:SF1">
    <property type="entry name" value="RAS SUPPRESSOR PROTEIN 1"/>
    <property type="match status" value="1"/>
</dbReference>
<evidence type="ECO:0000256" key="2">
    <source>
        <dbReference type="ARBA" id="ARBA00022737"/>
    </source>
</evidence>
<dbReference type="InterPro" id="IPR055414">
    <property type="entry name" value="LRR_R13L4/SHOC2-like"/>
</dbReference>
<feature type="domain" description="Disease resistance R13L4/SHOC-2-like LRR" evidence="3">
    <location>
        <begin position="319"/>
        <end position="451"/>
    </location>
</feature>
<dbReference type="InterPro" id="IPR032675">
    <property type="entry name" value="LRR_dom_sf"/>
</dbReference>
<dbReference type="InterPro" id="IPR003591">
    <property type="entry name" value="Leu-rich_rpt_typical-subtyp"/>
</dbReference>
<dbReference type="PROSITE" id="PS51450">
    <property type="entry name" value="LRR"/>
    <property type="match status" value="3"/>
</dbReference>
<gene>
    <name evidence="4" type="ORF">SNE40_010911</name>
</gene>
<evidence type="ECO:0000259" key="3">
    <source>
        <dbReference type="Pfam" id="PF23598"/>
    </source>
</evidence>
<dbReference type="InterPro" id="IPR050216">
    <property type="entry name" value="LRR_domain-containing"/>
</dbReference>
<organism evidence="4 5">
    <name type="scientific">Patella caerulea</name>
    <name type="common">Rayed Mediterranean limpet</name>
    <dbReference type="NCBI Taxonomy" id="87958"/>
    <lineage>
        <taxon>Eukaryota</taxon>
        <taxon>Metazoa</taxon>
        <taxon>Spiralia</taxon>
        <taxon>Lophotrochozoa</taxon>
        <taxon>Mollusca</taxon>
        <taxon>Gastropoda</taxon>
        <taxon>Patellogastropoda</taxon>
        <taxon>Patelloidea</taxon>
        <taxon>Patellidae</taxon>
        <taxon>Patella</taxon>
    </lineage>
</organism>
<reference evidence="4 5" key="1">
    <citation type="submission" date="2024-01" db="EMBL/GenBank/DDBJ databases">
        <title>The genome of the rayed Mediterranean limpet Patella caerulea (Linnaeus, 1758).</title>
        <authorList>
            <person name="Anh-Thu Weber A."/>
            <person name="Halstead-Nussloch G."/>
        </authorList>
    </citation>
    <scope>NUCLEOTIDE SEQUENCE [LARGE SCALE GENOMIC DNA]</scope>
    <source>
        <strain evidence="4">AATW-2023a</strain>
        <tissue evidence="4">Whole specimen</tissue>
    </source>
</reference>
<evidence type="ECO:0000313" key="4">
    <source>
        <dbReference type="EMBL" id="KAK6183426.1"/>
    </source>
</evidence>
<dbReference type="PRINTS" id="PR00019">
    <property type="entry name" value="LEURICHRPT"/>
</dbReference>
<keyword evidence="1" id="KW-0433">Leucine-rich repeat</keyword>
<evidence type="ECO:0000313" key="5">
    <source>
        <dbReference type="Proteomes" id="UP001347796"/>
    </source>
</evidence>
<evidence type="ECO:0000256" key="1">
    <source>
        <dbReference type="ARBA" id="ARBA00022614"/>
    </source>
</evidence>
<accession>A0AAN8JV55</accession>
<dbReference type="AlphaFoldDB" id="A0AAN8JV55"/>
<protein>
    <recommendedName>
        <fullName evidence="3">Disease resistance R13L4/SHOC-2-like LRR domain-containing protein</fullName>
    </recommendedName>
</protein>